<reference evidence="2" key="3">
    <citation type="submission" date="2018-11" db="EMBL/GenBank/DDBJ databases">
        <title>Proposal to divide the Flavobacteriaceae and reorganize its genera based on Amino Acid Identity values calculated from whole genome sequences.</title>
        <authorList>
            <person name="Nicholson A.C."/>
            <person name="Gulvik C.A."/>
            <person name="Whitney A.M."/>
            <person name="Humrighouse B.W."/>
            <person name="Bell M."/>
            <person name="Holmes B."/>
            <person name="Steigerwalt A."/>
            <person name="Villarma A."/>
            <person name="Sheth M."/>
            <person name="Batra D."/>
            <person name="Pryor J."/>
            <person name="Bernardet J.-F."/>
            <person name="Hugo C."/>
            <person name="Kampfer P."/>
            <person name="Newman J."/>
            <person name="Mcquiston J.R."/>
        </authorList>
    </citation>
    <scope>NUCLEOTIDE SEQUENCE [LARGE SCALE GENOMIC DNA]</scope>
    <source>
        <strain evidence="2">G0188</strain>
    </source>
</reference>
<evidence type="ECO:0000256" key="1">
    <source>
        <dbReference type="SAM" id="Phobius"/>
    </source>
</evidence>
<name>A0A1M7KAI2_CHRCU</name>
<accession>A0A1M7KAI2</accession>
<evidence type="ECO:0000313" key="2">
    <source>
        <dbReference type="EMBL" id="AZA50956.1"/>
    </source>
</evidence>
<feature type="transmembrane region" description="Helical" evidence="1">
    <location>
        <begin position="20"/>
        <end position="40"/>
    </location>
</feature>
<dbReference type="Proteomes" id="UP000255224">
    <property type="component" value="Unassembled WGS sequence"/>
</dbReference>
<sequence>MPVKFYSVENQLTELILQKIYKTGCIKLLIFIFFSIVMPIRNRELIQSKYLMLPESTEDKNIFVNKL</sequence>
<dbReference type="KEGG" id="ccau:EG346_23485"/>
<evidence type="ECO:0000313" key="5">
    <source>
        <dbReference type="Proteomes" id="UP000273270"/>
    </source>
</evidence>
<keyword evidence="1" id="KW-0472">Membrane</keyword>
<dbReference type="Proteomes" id="UP000273270">
    <property type="component" value="Chromosome"/>
</dbReference>
<evidence type="ECO:0000313" key="4">
    <source>
        <dbReference type="Proteomes" id="UP000255224"/>
    </source>
</evidence>
<evidence type="ECO:0000313" key="3">
    <source>
        <dbReference type="EMBL" id="STD03392.1"/>
    </source>
</evidence>
<dbReference type="EMBL" id="CP033920">
    <property type="protein sequence ID" value="AZA50956.1"/>
    <property type="molecule type" value="Genomic_DNA"/>
</dbReference>
<keyword evidence="1" id="KW-1133">Transmembrane helix</keyword>
<keyword evidence="1" id="KW-0812">Transmembrane</keyword>
<organism evidence="3 4">
    <name type="scientific">Chryseobacterium carnipullorum</name>
    <dbReference type="NCBI Taxonomy" id="1124835"/>
    <lineage>
        <taxon>Bacteria</taxon>
        <taxon>Pseudomonadati</taxon>
        <taxon>Bacteroidota</taxon>
        <taxon>Flavobacteriia</taxon>
        <taxon>Flavobacteriales</taxon>
        <taxon>Weeksellaceae</taxon>
        <taxon>Chryseobacterium group</taxon>
        <taxon>Chryseobacterium</taxon>
    </lineage>
</organism>
<gene>
    <name evidence="2" type="ORF">EG346_23485</name>
    <name evidence="3" type="ORF">NCTC13533_03450</name>
</gene>
<protein>
    <submittedName>
        <fullName evidence="3">Uncharacterized protein</fullName>
    </submittedName>
</protein>
<keyword evidence="5" id="KW-1185">Reference proteome</keyword>
<dbReference type="AlphaFoldDB" id="A0A1M7KAI2"/>
<accession>A0A376E8L1</accession>
<reference evidence="3 4" key="1">
    <citation type="submission" date="2018-06" db="EMBL/GenBank/DDBJ databases">
        <authorList>
            <consortium name="Pathogen Informatics"/>
            <person name="Doyle S."/>
        </authorList>
    </citation>
    <scope>NUCLEOTIDE SEQUENCE [LARGE SCALE GENOMIC DNA]</scope>
    <source>
        <strain evidence="3 4">NCTC13533</strain>
    </source>
</reference>
<reference evidence="5" key="2">
    <citation type="submission" date="2018-11" db="EMBL/GenBank/DDBJ databases">
        <title>Proposal to divide the Flavobacteriaceae and reorganize its genera based on Amino Acid Identity values calculated from whole genome sequences.</title>
        <authorList>
            <person name="Nicholson A.C."/>
            <person name="Gulvik C.A."/>
            <person name="Whitney A.M."/>
            <person name="Humrighouse B.W."/>
            <person name="Bell M."/>
            <person name="Holmes B."/>
            <person name="Steigerwalt A.G."/>
            <person name="Villarma A."/>
            <person name="Sheth M."/>
            <person name="Batra D."/>
            <person name="Pryor J."/>
            <person name="Bernardet J.-F."/>
            <person name="Hugo C."/>
            <person name="Kampfer P."/>
            <person name="Newman J."/>
            <person name="McQuiston J.R."/>
        </authorList>
    </citation>
    <scope>NUCLEOTIDE SEQUENCE [LARGE SCALE GENOMIC DNA]</scope>
    <source>
        <strain evidence="5">G0188</strain>
    </source>
</reference>
<dbReference type="EMBL" id="UFVQ01000003">
    <property type="protein sequence ID" value="STD03392.1"/>
    <property type="molecule type" value="Genomic_DNA"/>
</dbReference>
<proteinExistence type="predicted"/>